<dbReference type="GO" id="GO:0043252">
    <property type="term" value="P:sodium-independent organic anion transport"/>
    <property type="evidence" value="ECO:0007669"/>
    <property type="project" value="TreeGrafter"/>
</dbReference>
<feature type="transmembrane region" description="Helical" evidence="2">
    <location>
        <begin position="342"/>
        <end position="362"/>
    </location>
</feature>
<feature type="transmembrane region" description="Helical" evidence="2">
    <location>
        <begin position="465"/>
        <end position="484"/>
    </location>
</feature>
<feature type="transmembrane region" description="Helical" evidence="2">
    <location>
        <begin position="64"/>
        <end position="84"/>
    </location>
</feature>
<dbReference type="SUPFAM" id="SSF103473">
    <property type="entry name" value="MFS general substrate transporter"/>
    <property type="match status" value="2"/>
</dbReference>
<dbReference type="GO" id="GO:0015347">
    <property type="term" value="F:sodium-independent organic anion transmembrane transporter activity"/>
    <property type="evidence" value="ECO:0007669"/>
    <property type="project" value="TreeGrafter"/>
</dbReference>
<gene>
    <name evidence="3" type="ORF">X798_04308</name>
</gene>
<feature type="transmembrane region" description="Helical" evidence="2">
    <location>
        <begin position="741"/>
        <end position="759"/>
    </location>
</feature>
<dbReference type="PANTHER" id="PTHR11388:SF76">
    <property type="entry name" value="SOLUTE CARRIER ORGANIC ANION TRANSPORTER FAMILY MEMBER"/>
    <property type="match status" value="1"/>
</dbReference>
<organism evidence="3 4">
    <name type="scientific">Onchocerca flexuosa</name>
    <dbReference type="NCBI Taxonomy" id="387005"/>
    <lineage>
        <taxon>Eukaryota</taxon>
        <taxon>Metazoa</taxon>
        <taxon>Ecdysozoa</taxon>
        <taxon>Nematoda</taxon>
        <taxon>Chromadorea</taxon>
        <taxon>Rhabditida</taxon>
        <taxon>Spirurina</taxon>
        <taxon>Spiruromorpha</taxon>
        <taxon>Filarioidea</taxon>
        <taxon>Onchocercidae</taxon>
        <taxon>Onchocerca</taxon>
    </lineage>
</organism>
<keyword evidence="4" id="KW-1185">Reference proteome</keyword>
<proteinExistence type="inferred from homology"/>
<dbReference type="EMBL" id="KZ270005">
    <property type="protein sequence ID" value="OZC08627.1"/>
    <property type="molecule type" value="Genomic_DNA"/>
</dbReference>
<accession>A0A238BTF3</accession>
<feature type="transmembrane region" description="Helical" evidence="2">
    <location>
        <begin position="687"/>
        <end position="709"/>
    </location>
</feature>
<evidence type="ECO:0000256" key="1">
    <source>
        <dbReference type="ARBA" id="ARBA00023157"/>
    </source>
</evidence>
<feature type="transmembrane region" description="Helical" evidence="2">
    <location>
        <begin position="23"/>
        <end position="44"/>
    </location>
</feature>
<feature type="transmembrane region" description="Helical" evidence="2">
    <location>
        <begin position="504"/>
        <end position="525"/>
    </location>
</feature>
<keyword evidence="1" id="KW-1015">Disulfide bond</keyword>
<name>A0A238BTF3_9BILA</name>
<feature type="transmembrane region" description="Helical" evidence="2">
    <location>
        <begin position="537"/>
        <end position="556"/>
    </location>
</feature>
<dbReference type="CDD" id="cd17336">
    <property type="entry name" value="MFS_SLCO_OATP"/>
    <property type="match status" value="1"/>
</dbReference>
<keyword evidence="2" id="KW-0472">Membrane</keyword>
<dbReference type="PANTHER" id="PTHR11388">
    <property type="entry name" value="ORGANIC ANION TRANSPORTER"/>
    <property type="match status" value="1"/>
</dbReference>
<keyword evidence="2" id="KW-0406">Ion transport</keyword>
<dbReference type="InterPro" id="IPR004156">
    <property type="entry name" value="OATP"/>
</dbReference>
<feature type="transmembrane region" description="Helical" evidence="2">
    <location>
        <begin position="299"/>
        <end position="321"/>
    </location>
</feature>
<comment type="subcellular location">
    <subcellularLocation>
        <location evidence="2">Cell membrane</location>
        <topology evidence="2">Multi-pass membrane protein</topology>
    </subcellularLocation>
</comment>
<feature type="transmembrane region" description="Helical" evidence="2">
    <location>
        <begin position="649"/>
        <end position="675"/>
    </location>
</feature>
<keyword evidence="2" id="KW-0813">Transport</keyword>
<comment type="similarity">
    <text evidence="2">Belongs to the organo anion transporter (TC 2.A.60) family.</text>
</comment>
<protein>
    <recommendedName>
        <fullName evidence="2">Solute carrier organic anion transporter family member</fullName>
    </recommendedName>
</protein>
<dbReference type="Gene3D" id="1.20.1250.20">
    <property type="entry name" value="MFS general substrate transporter like domains"/>
    <property type="match status" value="1"/>
</dbReference>
<dbReference type="Proteomes" id="UP000242913">
    <property type="component" value="Unassembled WGS sequence"/>
</dbReference>
<dbReference type="AlphaFoldDB" id="A0A238BTF3"/>
<sequence length="776" mass="87113">MVKLGSNDDNIWSNLKKNVNRTYIFFILFAVILLVESTSLTYIISTVQAIERQFQIPSKLSGFIVSASDFVYIPAVLFVSYFGSKGNRVKWIGVGTSITAISHLLIFSSNFLFPVERQILNYTALQACVLTQFQFYKRLLPPDELFTPKAKFEQFFDYEPIKDRIDESVKDDFLKKIMLMNNYSLHDVMSSWNSGYSGRSKEVAVVNDNYTLDEALLSKIIQKMHKVIDGNTGSSDIREVKSLLQEYVAERINETSGDLDKVRNSARAPFAYCSKLINEMRQIIKTGKCGKKSLHVRPIIVLFVGLILFGIGRCMPWSLGVPLIDDTFSKKNLPISVAGMNFIRILGPVCGFLIGSLCSSFYYTLKPPPSLTAKDPTWIGAWWMGFLFIGLLLIGPSIALYFFPLRQKSAIVPQSGTVNSDNDAEQKEMPMFDKYRHNDSVESVSIYIKFRALYKAYVELLHSKIFVALLIARTFDLLAVRGYMVFLPKYLEIQFGIPQYNVHILMASFGIFGLAAGAISGGIIVRRQKFSGRGTAIFLVIFSVVNIALFFSKGLFGCYSTTSQVGVNGRSTNYNYTQLCNANCGCQSAPLYPICDKSGYAFFSPCHAGCRNVRITDVKTHELEFSSCQCKPEEVLSRKNCQDDCNLKAMFFFILMIIGSFAGGNCIVPGILLILRSVPSIHRSIALGFQGFMISLFASLPSPFIWGTIVDTTCLVWNYTCPENKGACVIYDPILLRQRLHFTYVGIRLISAIADLYVIKHADSINIMDEPNDNQK</sequence>
<dbReference type="OrthoDB" id="5062115at2759"/>
<reference evidence="3 4" key="1">
    <citation type="submission" date="2015-12" db="EMBL/GenBank/DDBJ databases">
        <title>Draft genome of the nematode, Onchocerca flexuosa.</title>
        <authorList>
            <person name="Mitreva M."/>
        </authorList>
    </citation>
    <scope>NUCLEOTIDE SEQUENCE [LARGE SCALE GENOMIC DNA]</scope>
    <source>
        <strain evidence="3">Red Deer</strain>
    </source>
</reference>
<evidence type="ECO:0000256" key="2">
    <source>
        <dbReference type="RuleBase" id="RU362056"/>
    </source>
</evidence>
<dbReference type="InterPro" id="IPR036259">
    <property type="entry name" value="MFS_trans_sf"/>
</dbReference>
<evidence type="ECO:0000313" key="3">
    <source>
        <dbReference type="EMBL" id="OZC08627.1"/>
    </source>
</evidence>
<dbReference type="GO" id="GO:0016323">
    <property type="term" value="C:basolateral plasma membrane"/>
    <property type="evidence" value="ECO:0007669"/>
    <property type="project" value="TreeGrafter"/>
</dbReference>
<feature type="transmembrane region" description="Helical" evidence="2">
    <location>
        <begin position="382"/>
        <end position="403"/>
    </location>
</feature>
<dbReference type="NCBIfam" id="TIGR00805">
    <property type="entry name" value="oat"/>
    <property type="match status" value="1"/>
</dbReference>
<keyword evidence="2" id="KW-0812">Transmembrane</keyword>
<evidence type="ECO:0000313" key="4">
    <source>
        <dbReference type="Proteomes" id="UP000242913"/>
    </source>
</evidence>
<dbReference type="Pfam" id="PF03137">
    <property type="entry name" value="OATP"/>
    <property type="match status" value="2"/>
</dbReference>
<feature type="transmembrane region" description="Helical" evidence="2">
    <location>
        <begin position="91"/>
        <end position="113"/>
    </location>
</feature>
<keyword evidence="2" id="KW-1133">Transmembrane helix</keyword>
<dbReference type="GO" id="GO:0006811">
    <property type="term" value="P:monoatomic ion transport"/>
    <property type="evidence" value="ECO:0007669"/>
    <property type="project" value="UniProtKB-KW"/>
</dbReference>